<reference evidence="1 2" key="1">
    <citation type="submission" date="2019-10" db="EMBL/GenBank/DDBJ databases">
        <authorList>
            <person name="Palmer J.M."/>
        </authorList>
    </citation>
    <scope>NUCLEOTIDE SEQUENCE [LARGE SCALE GENOMIC DNA]</scope>
    <source>
        <strain evidence="1 2">TWF694</strain>
    </source>
</reference>
<organism evidence="1 2">
    <name type="scientific">Orbilia ellipsospora</name>
    <dbReference type="NCBI Taxonomy" id="2528407"/>
    <lineage>
        <taxon>Eukaryota</taxon>
        <taxon>Fungi</taxon>
        <taxon>Dikarya</taxon>
        <taxon>Ascomycota</taxon>
        <taxon>Pezizomycotina</taxon>
        <taxon>Orbiliomycetes</taxon>
        <taxon>Orbiliales</taxon>
        <taxon>Orbiliaceae</taxon>
        <taxon>Orbilia</taxon>
    </lineage>
</organism>
<dbReference type="AlphaFoldDB" id="A0AAV9WSY7"/>
<keyword evidence="2" id="KW-1185">Reference proteome</keyword>
<protein>
    <recommendedName>
        <fullName evidence="3">F-box domain-containing protein</fullName>
    </recommendedName>
</protein>
<name>A0AAV9WSY7_9PEZI</name>
<evidence type="ECO:0000313" key="1">
    <source>
        <dbReference type="EMBL" id="KAK6524111.1"/>
    </source>
</evidence>
<proteinExistence type="predicted"/>
<evidence type="ECO:0008006" key="3">
    <source>
        <dbReference type="Google" id="ProtNLM"/>
    </source>
</evidence>
<dbReference type="EMBL" id="JAVHJO010000018">
    <property type="protein sequence ID" value="KAK6524111.1"/>
    <property type="molecule type" value="Genomic_DNA"/>
</dbReference>
<evidence type="ECO:0000313" key="2">
    <source>
        <dbReference type="Proteomes" id="UP001365542"/>
    </source>
</evidence>
<sequence>MADWFDKIPYLNTYPLETSFPYLTPDFSSQRSRNTTLACTRIAILGSLKASRLQGVGSLQSTPARSYSSQFLSTTNSRSVLKPYRQQQPPPPPPLSQAESNLVYLFTNYITQSILLQHLTTYDLIALRQTSPSLRRILDREHTLWRTVNISNPRLSIPKTTPKRCHRTDITCNPTTLLRYLTKIANNHLANTPISPYHHIRVLILDNFNFHYSYQHHIIDMLNLLFENPCLAEHLKMLSIRGFWDLDIAHITNFLRDREIGIRGEFRNLGWKYTDSDNGEEGVTVTDRAGKVVPTETWKKKRGWNLEVFRFAGPGLFAGKETPYPTNTVALPVNVPSFLHIPVDKIEEDGEGNGGYYGGYKEVFLTAPVHSWDDYNGGKLVRAMKSAERLGVKIDVGFCKNEEAHVSLDSWSGRRLWGVCEKRWERCVLPGCRWAGWTQTCGNCRWRGGNCCRGCYGWICEGCKNMGKGTFGPGDFWCGSKSRECAAVGPEICLDL</sequence>
<dbReference type="Proteomes" id="UP001365542">
    <property type="component" value="Unassembled WGS sequence"/>
</dbReference>
<gene>
    <name evidence="1" type="ORF">TWF694_005774</name>
</gene>
<accession>A0AAV9WSY7</accession>
<comment type="caution">
    <text evidence="1">The sequence shown here is derived from an EMBL/GenBank/DDBJ whole genome shotgun (WGS) entry which is preliminary data.</text>
</comment>